<dbReference type="Pfam" id="PF18153">
    <property type="entry name" value="Cap15_CD_rec"/>
    <property type="match status" value="1"/>
</dbReference>
<reference evidence="3 4" key="1">
    <citation type="journal article" date="2011" name="J. Bacteriol.">
        <title>Genome sequence of the algicidal bacterium Kordia algicida OT-1.</title>
        <authorList>
            <person name="Lee H.S."/>
            <person name="Kang S.G."/>
            <person name="Kwon K.K."/>
            <person name="Lee J.H."/>
            <person name="Kim S.J."/>
        </authorList>
    </citation>
    <scope>NUCLEOTIDE SEQUENCE [LARGE SCALE GENOMIC DNA]</scope>
    <source>
        <strain evidence="3 4">OT-1</strain>
    </source>
</reference>
<dbReference type="InterPro" id="IPR041208">
    <property type="entry name" value="Cap15"/>
</dbReference>
<protein>
    <recommendedName>
        <fullName evidence="2">CD-NTase-associated protein 15 domain-containing protein</fullName>
    </recommendedName>
</protein>
<dbReference type="HOGENOM" id="CLU_1169452_0_0_10"/>
<name>A9DMA8_9FLAO</name>
<evidence type="ECO:0000256" key="1">
    <source>
        <dbReference type="SAM" id="Phobius"/>
    </source>
</evidence>
<accession>A9DMA8</accession>
<organism evidence="3 4">
    <name type="scientific">Kordia algicida OT-1</name>
    <dbReference type="NCBI Taxonomy" id="391587"/>
    <lineage>
        <taxon>Bacteria</taxon>
        <taxon>Pseudomonadati</taxon>
        <taxon>Bacteroidota</taxon>
        <taxon>Flavobacteriia</taxon>
        <taxon>Flavobacteriales</taxon>
        <taxon>Flavobacteriaceae</taxon>
        <taxon>Kordia</taxon>
    </lineage>
</organism>
<proteinExistence type="predicted"/>
<feature type="domain" description="CD-NTase-associated protein 15" evidence="2">
    <location>
        <begin position="100"/>
        <end position="196"/>
    </location>
</feature>
<dbReference type="EMBL" id="ABIB01000002">
    <property type="protein sequence ID" value="EDP97664.1"/>
    <property type="molecule type" value="Genomic_DNA"/>
</dbReference>
<dbReference type="RefSeq" id="WP_007096712.1">
    <property type="nucleotide sequence ID" value="NZ_CP142125.1"/>
</dbReference>
<evidence type="ECO:0000313" key="4">
    <source>
        <dbReference type="Proteomes" id="UP000002945"/>
    </source>
</evidence>
<keyword evidence="1" id="KW-0812">Transmembrane</keyword>
<keyword evidence="1" id="KW-1133">Transmembrane helix</keyword>
<feature type="transmembrane region" description="Helical" evidence="1">
    <location>
        <begin position="35"/>
        <end position="56"/>
    </location>
</feature>
<evidence type="ECO:0000313" key="3">
    <source>
        <dbReference type="EMBL" id="EDP97664.1"/>
    </source>
</evidence>
<dbReference type="AlphaFoldDB" id="A9DMA8"/>
<dbReference type="STRING" id="391587.KAOT1_20917"/>
<sequence length="210" mass="24703">MPKNYFTYYKYPAVIFIVAIILLAIYLTNQYSNHYGYSILGFGSIALLLEIIDRYLWKYPPFSWMFTVKDFSGTYKGEQLGYRLQPIGKKGKCKEFDTKLLLTMIIHQTGSKIIINSFYYDAAKKKSSKSNSEIIGVRLTKDRQHYEIIYNYFNEGNERWNGYYGTTVLKLIEVKKTFKISGHYYTNRKPQTHGKLLDLTLENKKTIHPF</sequence>
<dbReference type="Proteomes" id="UP000002945">
    <property type="component" value="Unassembled WGS sequence"/>
</dbReference>
<keyword evidence="4" id="KW-1185">Reference proteome</keyword>
<dbReference type="OrthoDB" id="1438528at2"/>
<evidence type="ECO:0000259" key="2">
    <source>
        <dbReference type="Pfam" id="PF18153"/>
    </source>
</evidence>
<comment type="caution">
    <text evidence="3">The sequence shown here is derived from an EMBL/GenBank/DDBJ whole genome shotgun (WGS) entry which is preliminary data.</text>
</comment>
<feature type="transmembrane region" description="Helical" evidence="1">
    <location>
        <begin position="12"/>
        <end position="29"/>
    </location>
</feature>
<gene>
    <name evidence="3" type="ORF">KAOT1_20917</name>
</gene>
<keyword evidence="1" id="KW-0472">Membrane</keyword>